<protein>
    <submittedName>
        <fullName evidence="4">STXA protein</fullName>
    </submittedName>
</protein>
<dbReference type="InterPro" id="IPR013783">
    <property type="entry name" value="Ig-like_fold"/>
</dbReference>
<dbReference type="SUPFAM" id="SSF49265">
    <property type="entry name" value="Fibronectin type III"/>
    <property type="match status" value="1"/>
</dbReference>
<dbReference type="InterPro" id="IPR048997">
    <property type="entry name" value="Stonustoxin-like_helical"/>
</dbReference>
<dbReference type="Proteomes" id="UP000886611">
    <property type="component" value="Unassembled WGS sequence"/>
</dbReference>
<feature type="non-terminal residue" evidence="4">
    <location>
        <position position="1352"/>
    </location>
</feature>
<comment type="similarity">
    <text evidence="1">Belongs to the TRAFAC class TrmE-Era-EngA-EngB-Septin-like GTPase superfamily. AIG1/Toc34/Toc159-like paraseptin GTPase family. IAN subfamily.</text>
</comment>
<feature type="domain" description="Fibronectin type-III" evidence="3">
    <location>
        <begin position="481"/>
        <end position="568"/>
    </location>
</feature>
<evidence type="ECO:0000259" key="3">
    <source>
        <dbReference type="PROSITE" id="PS50853"/>
    </source>
</evidence>
<keyword evidence="2" id="KW-0547">Nucleotide-binding</keyword>
<dbReference type="CDD" id="cd00063">
    <property type="entry name" value="FN3"/>
    <property type="match status" value="1"/>
</dbReference>
<comment type="caution">
    <text evidence="4">The sequence shown here is derived from an EMBL/GenBank/DDBJ whole genome shotgun (WGS) entry which is preliminary data.</text>
</comment>
<dbReference type="Gene3D" id="3.40.50.300">
    <property type="entry name" value="P-loop containing nucleotide triphosphate hydrolases"/>
    <property type="match status" value="1"/>
</dbReference>
<evidence type="ECO:0000313" key="4">
    <source>
        <dbReference type="EMBL" id="KAG2465566.1"/>
    </source>
</evidence>
<evidence type="ECO:0000313" key="5">
    <source>
        <dbReference type="Proteomes" id="UP000886611"/>
    </source>
</evidence>
<dbReference type="InterPro" id="IPR006703">
    <property type="entry name" value="G_AIG1"/>
</dbReference>
<evidence type="ECO:0000256" key="2">
    <source>
        <dbReference type="ARBA" id="ARBA00022741"/>
    </source>
</evidence>
<dbReference type="InterPro" id="IPR052090">
    <property type="entry name" value="Cytolytic_pore-forming_toxin"/>
</dbReference>
<dbReference type="EMBL" id="JAATIS010001721">
    <property type="protein sequence ID" value="KAG2465566.1"/>
    <property type="molecule type" value="Genomic_DNA"/>
</dbReference>
<name>A0A8X8BRT1_POLSE</name>
<dbReference type="PROSITE" id="PS50853">
    <property type="entry name" value="FN3"/>
    <property type="match status" value="1"/>
</dbReference>
<dbReference type="InterPro" id="IPR027417">
    <property type="entry name" value="P-loop_NTPase"/>
</dbReference>
<dbReference type="PANTHER" id="PTHR31594:SF16">
    <property type="entry name" value="SI:CH211-281L24.3"/>
    <property type="match status" value="1"/>
</dbReference>
<dbReference type="SUPFAM" id="SSF52540">
    <property type="entry name" value="P-loop containing nucleoside triphosphate hydrolases"/>
    <property type="match status" value="1"/>
</dbReference>
<dbReference type="Gene3D" id="2.60.40.10">
    <property type="entry name" value="Immunoglobulins"/>
    <property type="match status" value="1"/>
</dbReference>
<dbReference type="GO" id="GO:0005525">
    <property type="term" value="F:GTP binding"/>
    <property type="evidence" value="ECO:0007669"/>
    <property type="project" value="InterPro"/>
</dbReference>
<organism evidence="4 5">
    <name type="scientific">Polypterus senegalus</name>
    <name type="common">Senegal bichir</name>
    <dbReference type="NCBI Taxonomy" id="55291"/>
    <lineage>
        <taxon>Eukaryota</taxon>
        <taxon>Metazoa</taxon>
        <taxon>Chordata</taxon>
        <taxon>Craniata</taxon>
        <taxon>Vertebrata</taxon>
        <taxon>Euteleostomi</taxon>
        <taxon>Actinopterygii</taxon>
        <taxon>Polypteriformes</taxon>
        <taxon>Polypteridae</taxon>
        <taxon>Polypterus</taxon>
    </lineage>
</organism>
<dbReference type="PANTHER" id="PTHR31594">
    <property type="entry name" value="AIG1-TYPE G DOMAIN-CONTAINING PROTEIN"/>
    <property type="match status" value="1"/>
</dbReference>
<dbReference type="Pfam" id="PF04548">
    <property type="entry name" value="AIG1"/>
    <property type="match status" value="1"/>
</dbReference>
<dbReference type="InterPro" id="IPR036116">
    <property type="entry name" value="FN3_sf"/>
</dbReference>
<reference evidence="4 5" key="1">
    <citation type="journal article" date="2021" name="Cell">
        <title>Tracing the genetic footprints of vertebrate landing in non-teleost ray-finned fishes.</title>
        <authorList>
            <person name="Bi X."/>
            <person name="Wang K."/>
            <person name="Yang L."/>
            <person name="Pan H."/>
            <person name="Jiang H."/>
            <person name="Wei Q."/>
            <person name="Fang M."/>
            <person name="Yu H."/>
            <person name="Zhu C."/>
            <person name="Cai Y."/>
            <person name="He Y."/>
            <person name="Gan X."/>
            <person name="Zeng H."/>
            <person name="Yu D."/>
            <person name="Zhu Y."/>
            <person name="Jiang H."/>
            <person name="Qiu Q."/>
            <person name="Yang H."/>
            <person name="Zhang Y.E."/>
            <person name="Wang W."/>
            <person name="Zhu M."/>
            <person name="He S."/>
            <person name="Zhang G."/>
        </authorList>
    </citation>
    <scope>NUCLEOTIDE SEQUENCE [LARGE SCALE GENOMIC DNA]</scope>
    <source>
        <strain evidence="4">Bchr_013</strain>
    </source>
</reference>
<dbReference type="InterPro" id="IPR040581">
    <property type="entry name" value="Thioredoxin_11"/>
</dbReference>
<proteinExistence type="inferred from homology"/>
<accession>A0A8X8BRT1</accession>
<gene>
    <name evidence="4" type="primary">Stxa_7</name>
    <name evidence="4" type="ORF">GTO96_0017154</name>
</gene>
<evidence type="ECO:0000256" key="1">
    <source>
        <dbReference type="ARBA" id="ARBA00008535"/>
    </source>
</evidence>
<dbReference type="InterPro" id="IPR003961">
    <property type="entry name" value="FN3_dom"/>
</dbReference>
<dbReference type="Pfam" id="PF18078">
    <property type="entry name" value="Thioredoxin_11"/>
    <property type="match status" value="2"/>
</dbReference>
<feature type="non-terminal residue" evidence="4">
    <location>
        <position position="1"/>
    </location>
</feature>
<sequence length="1352" mass="154702">MKPPVAAKCNEKEVLQKLLKDDNILTDFRKNAMIKEESQKLNNPLLQIKSFPKPPLVIKDGALLEMAPLERSFEVGQLYDCHKDVAMQDGTLWDMDTLKNNLNVTKQTTTVFNVLTSDSLDEKASALNVNLPLKASILADLTDVFQNCSSVPQQLEENPQLAVPVLVWLYPLKQLNSRAASIVQDISEDQVSQCQAVIEELNEYVIKCNDIMKDGVVSMFPEATYGIEEFKAIILEYKQFFQRDLAHILPAIRSGSAVKQKLVEILKKKEHSPFSKKFLTSWIKHKEKDIATIISYFNFMKDIQVVSRNELDQLIHNPDIEHIVCFNFSSLLEEEPDLFHLKNHLQSLHDTEEDIQTQNLSSSSYIMTIMWQLWLYILHFFYKPSQHAINLVPSSLDGNEMQFVNEDSDVVQNVVQKYDYEIISKNMRACAIQFIEFSKENANSLKTKFIITSIPDNACPGSFICLYSFGELDCDFQIPSKPLPPAEKCVSSDSITVKLENPRQNTQLEYKKREDDEWTVKNIYDEYEFEVILSGLLPESVYHLRYKTVCWSDVGVASDVTEIKTHCKTSACLPEHRIEETFINKPPDIEERLAFKLKSKDTLLKQGSPNIYRLKMRSEYINKYKEIVKCTFGEQISYRSKRTIMLLGATGSGKSTLINGMINYILGVQWDDDLRFKLIYEETCKSQAESQTSKITAYEMKHQEGFQVNYSLTIIDTPGFGDTMGIKRDQEITEQIAECFLSPQGIQQIDAVCFVVQASQARLTHAQKYIFDSILSIFGKDIANNILMLITFADGQRPPVLDAITASNIPCNTDDKGKPVYFKFNNSVLFANNKESACSDMIFDKMFWEMGTQSMKRFFDSLEQMNTKSLTLTMEVLEERKRLETAVEGLLPQIREGLTKLEEIRKTEEALKQHMDQIESNKDFEYEVEVTETVRESIAGTGKFITNCQKCNYTCHYPCAFSNDEHKIHCASMTNGVCRVCPGKCVWSVHSNQQHRFIYLTSKIKRTYDELKKNFEKATGEKMTTEKLFQQLQHEFDEVEDAVCNLIHTSHYCITRLEEIALRPNPLSTPDYIDLLINNEKQEAKPGFMERIKSLEEVKQQAVIIQKLKNKEELLPSEKIRHICKEERKKQRGAVSVLGEVQLAIKAFEGEQGDPLKLLDSLVSLIKSVSTRVLNPLAKVDVLKGTIDGFISPKPYLGYLFESKAAELHLAPEDEINVRKRCVAFTISLIKELRVRLPDNIEALQFMSVFNVEETLKHNKSPGEMEKIAKILGYSPPEIDKIVQQWSAIHLNKWNEIKTTLDFWSEVSKFRVAADINTFQQLAMAAMSVLSLPHSNAGVERVFSQMCGKKQT</sequence>
<dbReference type="FunFam" id="3.40.50.300:FF:002049">
    <property type="entry name" value="Si:ch73-170d6.2"/>
    <property type="match status" value="1"/>
</dbReference>
<keyword evidence="5" id="KW-1185">Reference proteome</keyword>
<dbReference type="Pfam" id="PF21109">
    <property type="entry name" value="Stonustoxin_helical"/>
    <property type="match status" value="1"/>
</dbReference>